<evidence type="ECO:0000256" key="1">
    <source>
        <dbReference type="ARBA" id="ARBA00023015"/>
    </source>
</evidence>
<organism evidence="6 7">
    <name type="scientific">Agrococcus terreus</name>
    <dbReference type="NCBI Taxonomy" id="574649"/>
    <lineage>
        <taxon>Bacteria</taxon>
        <taxon>Bacillati</taxon>
        <taxon>Actinomycetota</taxon>
        <taxon>Actinomycetes</taxon>
        <taxon>Micrococcales</taxon>
        <taxon>Microbacteriaceae</taxon>
        <taxon>Agrococcus</taxon>
    </lineage>
</organism>
<dbReference type="PANTHER" id="PTHR30055:SF234">
    <property type="entry name" value="HTH-TYPE TRANSCRIPTIONAL REGULATOR BETI"/>
    <property type="match status" value="1"/>
</dbReference>
<dbReference type="Proteomes" id="UP000626982">
    <property type="component" value="Unassembled WGS sequence"/>
</dbReference>
<dbReference type="InterPro" id="IPR009057">
    <property type="entry name" value="Homeodomain-like_sf"/>
</dbReference>
<dbReference type="RefSeq" id="WP_188716918.1">
    <property type="nucleotide sequence ID" value="NZ_BAABBD010000002.1"/>
</dbReference>
<dbReference type="InterPro" id="IPR050109">
    <property type="entry name" value="HTH-type_TetR-like_transc_reg"/>
</dbReference>
<dbReference type="PRINTS" id="PR00455">
    <property type="entry name" value="HTHTETR"/>
</dbReference>
<keyword evidence="3" id="KW-0804">Transcription</keyword>
<sequence>MPRPAADPGAIAEAAARLFVERGYAGTTVRDIAAEAHVDPAVVIRRFGSKEALFLEAMRPGGLAEAWRATLDGPLAAFGERCVEALLDQRGDTRGVFLALLRASDAEGIGSHLRRAHEEQFVAPLRERLEREGDAAGADLRARLAAAAAGGMLYALWAVGDEALAADRAALVRRYGAVLQAAIA</sequence>
<accession>A0ABQ2KFG9</accession>
<dbReference type="InterPro" id="IPR041678">
    <property type="entry name" value="TetR_C_16"/>
</dbReference>
<name>A0ABQ2KFG9_9MICO</name>
<evidence type="ECO:0000313" key="6">
    <source>
        <dbReference type="EMBL" id="GGN81947.1"/>
    </source>
</evidence>
<dbReference type="PROSITE" id="PS50977">
    <property type="entry name" value="HTH_TETR_2"/>
    <property type="match status" value="1"/>
</dbReference>
<dbReference type="Pfam" id="PF00440">
    <property type="entry name" value="TetR_N"/>
    <property type="match status" value="1"/>
</dbReference>
<feature type="DNA-binding region" description="H-T-H motif" evidence="4">
    <location>
        <begin position="28"/>
        <end position="47"/>
    </location>
</feature>
<dbReference type="SUPFAM" id="SSF46689">
    <property type="entry name" value="Homeodomain-like"/>
    <property type="match status" value="1"/>
</dbReference>
<dbReference type="InterPro" id="IPR001647">
    <property type="entry name" value="HTH_TetR"/>
</dbReference>
<dbReference type="SUPFAM" id="SSF48498">
    <property type="entry name" value="Tetracyclin repressor-like, C-terminal domain"/>
    <property type="match status" value="1"/>
</dbReference>
<keyword evidence="7" id="KW-1185">Reference proteome</keyword>
<dbReference type="Gene3D" id="1.10.357.10">
    <property type="entry name" value="Tetracycline Repressor, domain 2"/>
    <property type="match status" value="1"/>
</dbReference>
<evidence type="ECO:0000259" key="5">
    <source>
        <dbReference type="PROSITE" id="PS50977"/>
    </source>
</evidence>
<gene>
    <name evidence="6" type="ORF">GCM10010968_11200</name>
</gene>
<evidence type="ECO:0000256" key="3">
    <source>
        <dbReference type="ARBA" id="ARBA00023163"/>
    </source>
</evidence>
<dbReference type="PANTHER" id="PTHR30055">
    <property type="entry name" value="HTH-TYPE TRANSCRIPTIONAL REGULATOR RUTR"/>
    <property type="match status" value="1"/>
</dbReference>
<comment type="caution">
    <text evidence="6">The sequence shown here is derived from an EMBL/GenBank/DDBJ whole genome shotgun (WGS) entry which is preliminary data.</text>
</comment>
<evidence type="ECO:0000256" key="2">
    <source>
        <dbReference type="ARBA" id="ARBA00023125"/>
    </source>
</evidence>
<protein>
    <recommendedName>
        <fullName evidence="5">HTH tetR-type domain-containing protein</fullName>
    </recommendedName>
</protein>
<feature type="domain" description="HTH tetR-type" evidence="5">
    <location>
        <begin position="5"/>
        <end position="65"/>
    </location>
</feature>
<evidence type="ECO:0000256" key="4">
    <source>
        <dbReference type="PROSITE-ProRule" id="PRU00335"/>
    </source>
</evidence>
<evidence type="ECO:0000313" key="7">
    <source>
        <dbReference type="Proteomes" id="UP000626982"/>
    </source>
</evidence>
<dbReference type="Pfam" id="PF17920">
    <property type="entry name" value="TetR_C_16"/>
    <property type="match status" value="1"/>
</dbReference>
<proteinExistence type="predicted"/>
<dbReference type="EMBL" id="BMLM01000001">
    <property type="protein sequence ID" value="GGN81947.1"/>
    <property type="molecule type" value="Genomic_DNA"/>
</dbReference>
<keyword evidence="1" id="KW-0805">Transcription regulation</keyword>
<keyword evidence="2 4" id="KW-0238">DNA-binding</keyword>
<reference evidence="7" key="1">
    <citation type="journal article" date="2019" name="Int. J. Syst. Evol. Microbiol.">
        <title>The Global Catalogue of Microorganisms (GCM) 10K type strain sequencing project: providing services to taxonomists for standard genome sequencing and annotation.</title>
        <authorList>
            <consortium name="The Broad Institute Genomics Platform"/>
            <consortium name="The Broad Institute Genome Sequencing Center for Infectious Disease"/>
            <person name="Wu L."/>
            <person name="Ma J."/>
        </authorList>
    </citation>
    <scope>NUCLEOTIDE SEQUENCE [LARGE SCALE GENOMIC DNA]</scope>
    <source>
        <strain evidence="7">CGMCC 1.6960</strain>
    </source>
</reference>
<dbReference type="InterPro" id="IPR036271">
    <property type="entry name" value="Tet_transcr_reg_TetR-rel_C_sf"/>
</dbReference>